<dbReference type="Proteomes" id="UP001064489">
    <property type="component" value="Chromosome 9"/>
</dbReference>
<sequence length="115" mass="12596">MIGDVVEVDGSLARDCVGKFMRVCVRIDIDKPLTRCLRMDVMGDKVESIMLLRDPGGPTFFSKYSSGSYSNAGTSGMVTKSAIKSTEVHDQKDKVVKEMVVGDDVMNDVLKNLES</sequence>
<evidence type="ECO:0000313" key="2">
    <source>
        <dbReference type="Proteomes" id="UP001064489"/>
    </source>
</evidence>
<reference evidence="1" key="1">
    <citation type="journal article" date="2022" name="Plant J.">
        <title>Strategies of tolerance reflected in two North American maple genomes.</title>
        <authorList>
            <person name="McEvoy S.L."/>
            <person name="Sezen U.U."/>
            <person name="Trouern-Trend A."/>
            <person name="McMahon S.M."/>
            <person name="Schaberg P.G."/>
            <person name="Yang J."/>
            <person name="Wegrzyn J.L."/>
            <person name="Swenson N.G."/>
        </authorList>
    </citation>
    <scope>NUCLEOTIDE SEQUENCE</scope>
    <source>
        <strain evidence="1">91603</strain>
    </source>
</reference>
<dbReference type="EMBL" id="JAJSOW010000001">
    <property type="protein sequence ID" value="KAI9200677.1"/>
    <property type="molecule type" value="Genomic_DNA"/>
</dbReference>
<proteinExistence type="predicted"/>
<organism evidence="1 2">
    <name type="scientific">Acer negundo</name>
    <name type="common">Box elder</name>
    <dbReference type="NCBI Taxonomy" id="4023"/>
    <lineage>
        <taxon>Eukaryota</taxon>
        <taxon>Viridiplantae</taxon>
        <taxon>Streptophyta</taxon>
        <taxon>Embryophyta</taxon>
        <taxon>Tracheophyta</taxon>
        <taxon>Spermatophyta</taxon>
        <taxon>Magnoliopsida</taxon>
        <taxon>eudicotyledons</taxon>
        <taxon>Gunneridae</taxon>
        <taxon>Pentapetalae</taxon>
        <taxon>rosids</taxon>
        <taxon>malvids</taxon>
        <taxon>Sapindales</taxon>
        <taxon>Sapindaceae</taxon>
        <taxon>Hippocastanoideae</taxon>
        <taxon>Acereae</taxon>
        <taxon>Acer</taxon>
    </lineage>
</organism>
<accession>A0AAD5JSI8</accession>
<gene>
    <name evidence="1" type="ORF">LWI28_011569</name>
</gene>
<evidence type="ECO:0000313" key="1">
    <source>
        <dbReference type="EMBL" id="KAI9200677.1"/>
    </source>
</evidence>
<name>A0AAD5JSI8_ACENE</name>
<reference evidence="1" key="2">
    <citation type="submission" date="2023-02" db="EMBL/GenBank/DDBJ databases">
        <authorList>
            <person name="Swenson N.G."/>
            <person name="Wegrzyn J.L."/>
            <person name="Mcevoy S.L."/>
        </authorList>
    </citation>
    <scope>NUCLEOTIDE SEQUENCE</scope>
    <source>
        <strain evidence="1">91603</strain>
        <tissue evidence="1">Leaf</tissue>
    </source>
</reference>
<comment type="caution">
    <text evidence="1">The sequence shown here is derived from an EMBL/GenBank/DDBJ whole genome shotgun (WGS) entry which is preliminary data.</text>
</comment>
<protein>
    <submittedName>
        <fullName evidence="1">Uncharacterized protein</fullName>
    </submittedName>
</protein>
<dbReference type="AlphaFoldDB" id="A0AAD5JSI8"/>
<keyword evidence="2" id="KW-1185">Reference proteome</keyword>